<dbReference type="RefSeq" id="WP_117382885.1">
    <property type="nucleotide sequence ID" value="NZ_QWDE01000001.1"/>
</dbReference>
<accession>A0A3E2NYJ8</accession>
<keyword evidence="2" id="KW-1185">Reference proteome</keyword>
<gene>
    <name evidence="1" type="ORF">DYU05_10515</name>
</gene>
<proteinExistence type="predicted"/>
<comment type="caution">
    <text evidence="1">The sequence shown here is derived from an EMBL/GenBank/DDBJ whole genome shotgun (WGS) entry which is preliminary data.</text>
</comment>
<reference evidence="1 2" key="1">
    <citation type="submission" date="2018-08" db="EMBL/GenBank/DDBJ databases">
        <title>Mucilaginibacter terrae sp. nov., isolated from manganese diggings.</title>
        <authorList>
            <person name="Huang Y."/>
            <person name="Zhou Z."/>
        </authorList>
    </citation>
    <scope>NUCLEOTIDE SEQUENCE [LARGE SCALE GENOMIC DNA]</scope>
    <source>
        <strain evidence="1 2">ZH6</strain>
    </source>
</reference>
<evidence type="ECO:0000313" key="2">
    <source>
        <dbReference type="Proteomes" id="UP000260823"/>
    </source>
</evidence>
<organism evidence="1 2">
    <name type="scientific">Mucilaginibacter terrenus</name>
    <dbReference type="NCBI Taxonomy" id="2482727"/>
    <lineage>
        <taxon>Bacteria</taxon>
        <taxon>Pseudomonadati</taxon>
        <taxon>Bacteroidota</taxon>
        <taxon>Sphingobacteriia</taxon>
        <taxon>Sphingobacteriales</taxon>
        <taxon>Sphingobacteriaceae</taxon>
        <taxon>Mucilaginibacter</taxon>
    </lineage>
</organism>
<dbReference type="OrthoDB" id="9914156at2"/>
<dbReference type="Proteomes" id="UP000260823">
    <property type="component" value="Unassembled WGS sequence"/>
</dbReference>
<evidence type="ECO:0000313" key="1">
    <source>
        <dbReference type="EMBL" id="RFZ85991.1"/>
    </source>
</evidence>
<dbReference type="EMBL" id="QWDE01000001">
    <property type="protein sequence ID" value="RFZ85991.1"/>
    <property type="molecule type" value="Genomic_DNA"/>
</dbReference>
<dbReference type="PROSITE" id="PS51257">
    <property type="entry name" value="PROKAR_LIPOPROTEIN"/>
    <property type="match status" value="1"/>
</dbReference>
<sequence>MLVKRTTILLAIAAIASCKDASKKVLSADTIRVVRSVAPHPVKVKKRPSLQARIQGAWTDGSKDGPVIEIRPDSIYYFRHGQAYKYTLSGDQINIFYADFSYSGKISFANDTLVMDSPEYDISKFWKSKD</sequence>
<dbReference type="AlphaFoldDB" id="A0A3E2NYJ8"/>
<name>A0A3E2NYJ8_9SPHI</name>
<protein>
    <submittedName>
        <fullName evidence="1">Uncharacterized protein</fullName>
    </submittedName>
</protein>